<evidence type="ECO:0000256" key="1">
    <source>
        <dbReference type="SAM" id="Phobius"/>
    </source>
</evidence>
<protein>
    <submittedName>
        <fullName evidence="2">Uncharacterized protein</fullName>
    </submittedName>
</protein>
<accession>A0A974D0P3</accession>
<dbReference type="AlphaFoldDB" id="A0A974D0P3"/>
<dbReference type="Proteomes" id="UP000694892">
    <property type="component" value="Chromosome 4S"/>
</dbReference>
<sequence length="90" mass="10738">MIMLVQQYLYVISCVFIYDCWFLFEMLRRNSVFSLLFLSTCALHIREGTAAHSVPFCWQLLSTTVRKPWNYTQIWGQQISADFSSPFFFF</sequence>
<keyword evidence="1" id="KW-1133">Transmembrane helix</keyword>
<organism evidence="2 3">
    <name type="scientific">Xenopus laevis</name>
    <name type="common">African clawed frog</name>
    <dbReference type="NCBI Taxonomy" id="8355"/>
    <lineage>
        <taxon>Eukaryota</taxon>
        <taxon>Metazoa</taxon>
        <taxon>Chordata</taxon>
        <taxon>Craniata</taxon>
        <taxon>Vertebrata</taxon>
        <taxon>Euteleostomi</taxon>
        <taxon>Amphibia</taxon>
        <taxon>Batrachia</taxon>
        <taxon>Anura</taxon>
        <taxon>Pipoidea</taxon>
        <taxon>Pipidae</taxon>
        <taxon>Xenopodinae</taxon>
        <taxon>Xenopus</taxon>
        <taxon>Xenopus</taxon>
    </lineage>
</organism>
<evidence type="ECO:0000313" key="3">
    <source>
        <dbReference type="Proteomes" id="UP000694892"/>
    </source>
</evidence>
<feature type="transmembrane region" description="Helical" evidence="1">
    <location>
        <begin position="6"/>
        <end position="24"/>
    </location>
</feature>
<gene>
    <name evidence="2" type="ORF">XELAEV_18025393mg</name>
</gene>
<reference evidence="3" key="1">
    <citation type="journal article" date="2016" name="Nature">
        <title>Genome evolution in the allotetraploid frog Xenopus laevis.</title>
        <authorList>
            <person name="Session A.M."/>
            <person name="Uno Y."/>
            <person name="Kwon T."/>
            <person name="Chapman J.A."/>
            <person name="Toyoda A."/>
            <person name="Takahashi S."/>
            <person name="Fukui A."/>
            <person name="Hikosaka A."/>
            <person name="Suzuki A."/>
            <person name="Kondo M."/>
            <person name="van Heeringen S.J."/>
            <person name="Quigley I."/>
            <person name="Heinz S."/>
            <person name="Ogino H."/>
            <person name="Ochi H."/>
            <person name="Hellsten U."/>
            <person name="Lyons J.B."/>
            <person name="Simakov O."/>
            <person name="Putnam N."/>
            <person name="Stites J."/>
            <person name="Kuroki Y."/>
            <person name="Tanaka T."/>
            <person name="Michiue T."/>
            <person name="Watanabe M."/>
            <person name="Bogdanovic O."/>
            <person name="Lister R."/>
            <person name="Georgiou G."/>
            <person name="Paranjpe S.S."/>
            <person name="van Kruijsbergen I."/>
            <person name="Shu S."/>
            <person name="Carlson J."/>
            <person name="Kinoshita T."/>
            <person name="Ohta Y."/>
            <person name="Mawaribuchi S."/>
            <person name="Jenkins J."/>
            <person name="Grimwood J."/>
            <person name="Schmutz J."/>
            <person name="Mitros T."/>
            <person name="Mozaffari S.V."/>
            <person name="Suzuki Y."/>
            <person name="Haramoto Y."/>
            <person name="Yamamoto T.S."/>
            <person name="Takagi C."/>
            <person name="Heald R."/>
            <person name="Miller K."/>
            <person name="Haudenschild C."/>
            <person name="Kitzman J."/>
            <person name="Nakayama T."/>
            <person name="Izutsu Y."/>
            <person name="Robert J."/>
            <person name="Fortriede J."/>
            <person name="Burns K."/>
            <person name="Lotay V."/>
            <person name="Karimi K."/>
            <person name="Yasuoka Y."/>
            <person name="Dichmann D.S."/>
            <person name="Flajnik M.F."/>
            <person name="Houston D.W."/>
            <person name="Shendure J."/>
            <person name="DuPasquier L."/>
            <person name="Vize P.D."/>
            <person name="Zorn A.M."/>
            <person name="Ito M."/>
            <person name="Marcotte E.M."/>
            <person name="Wallingford J.B."/>
            <person name="Ito Y."/>
            <person name="Asashima M."/>
            <person name="Ueno N."/>
            <person name="Matsuda Y."/>
            <person name="Veenstra G.J."/>
            <person name="Fujiyama A."/>
            <person name="Harland R.M."/>
            <person name="Taira M."/>
            <person name="Rokhsar D.S."/>
        </authorList>
    </citation>
    <scope>NUCLEOTIDE SEQUENCE [LARGE SCALE GENOMIC DNA]</scope>
    <source>
        <strain evidence="3">J</strain>
    </source>
</reference>
<proteinExistence type="predicted"/>
<keyword evidence="1" id="KW-0812">Transmembrane</keyword>
<name>A0A974D0P3_XENLA</name>
<dbReference type="EMBL" id="CM004473">
    <property type="protein sequence ID" value="OCT82858.1"/>
    <property type="molecule type" value="Genomic_DNA"/>
</dbReference>
<evidence type="ECO:0000313" key="2">
    <source>
        <dbReference type="EMBL" id="OCT82858.1"/>
    </source>
</evidence>
<keyword evidence="1" id="KW-0472">Membrane</keyword>